<dbReference type="Proteomes" id="UP000821865">
    <property type="component" value="Chromosome 8"/>
</dbReference>
<proteinExistence type="predicted"/>
<gene>
    <name evidence="1" type="ORF">HPB49_007318</name>
</gene>
<sequence>MKYCLVEFVDEKSIELVPATWVVGKYCFCPPGPGCQTAIKNCYEPRESRKYHIIIKGTFDNYEDGRRNLPMAEYSWDFDMEQELKKRKIHKLSRYVDQEMCNAPKSPHNFPGPSRSLGPGNTTRHLAASSLGQFQEPHEGSGSFVSRTAPSPRGGWWGESGGPALLEPRFPSPLSSPRPGKHHPTPRSVVTGRFISVTGLIWIVQQQQGELLTALTTRCTVKQSDNAPQVVVGQFDSYDELNKFDQTLTGPVREAVVRSCSASKGYLV</sequence>
<organism evidence="1 2">
    <name type="scientific">Dermacentor silvarum</name>
    <name type="common">Tick</name>
    <dbReference type="NCBI Taxonomy" id="543639"/>
    <lineage>
        <taxon>Eukaryota</taxon>
        <taxon>Metazoa</taxon>
        <taxon>Ecdysozoa</taxon>
        <taxon>Arthropoda</taxon>
        <taxon>Chelicerata</taxon>
        <taxon>Arachnida</taxon>
        <taxon>Acari</taxon>
        <taxon>Parasitiformes</taxon>
        <taxon>Ixodida</taxon>
        <taxon>Ixodoidea</taxon>
        <taxon>Ixodidae</taxon>
        <taxon>Rhipicephalinae</taxon>
        <taxon>Dermacentor</taxon>
    </lineage>
</organism>
<accession>A0ACB8C803</accession>
<evidence type="ECO:0000313" key="2">
    <source>
        <dbReference type="Proteomes" id="UP000821865"/>
    </source>
</evidence>
<dbReference type="EMBL" id="CM023477">
    <property type="protein sequence ID" value="KAH7937019.1"/>
    <property type="molecule type" value="Genomic_DNA"/>
</dbReference>
<comment type="caution">
    <text evidence="1">The sequence shown here is derived from an EMBL/GenBank/DDBJ whole genome shotgun (WGS) entry which is preliminary data.</text>
</comment>
<evidence type="ECO:0000313" key="1">
    <source>
        <dbReference type="EMBL" id="KAH7937019.1"/>
    </source>
</evidence>
<reference evidence="1" key="1">
    <citation type="submission" date="2020-05" db="EMBL/GenBank/DDBJ databases">
        <title>Large-scale comparative analyses of tick genomes elucidate their genetic diversity and vector capacities.</title>
        <authorList>
            <person name="Jia N."/>
            <person name="Wang J."/>
            <person name="Shi W."/>
            <person name="Du L."/>
            <person name="Sun Y."/>
            <person name="Zhan W."/>
            <person name="Jiang J."/>
            <person name="Wang Q."/>
            <person name="Zhang B."/>
            <person name="Ji P."/>
            <person name="Sakyi L.B."/>
            <person name="Cui X."/>
            <person name="Yuan T."/>
            <person name="Jiang B."/>
            <person name="Yang W."/>
            <person name="Lam T.T.-Y."/>
            <person name="Chang Q."/>
            <person name="Ding S."/>
            <person name="Wang X."/>
            <person name="Zhu J."/>
            <person name="Ruan X."/>
            <person name="Zhao L."/>
            <person name="Wei J."/>
            <person name="Que T."/>
            <person name="Du C."/>
            <person name="Cheng J."/>
            <person name="Dai P."/>
            <person name="Han X."/>
            <person name="Huang E."/>
            <person name="Gao Y."/>
            <person name="Liu J."/>
            <person name="Shao H."/>
            <person name="Ye R."/>
            <person name="Li L."/>
            <person name="Wei W."/>
            <person name="Wang X."/>
            <person name="Wang C."/>
            <person name="Yang T."/>
            <person name="Huo Q."/>
            <person name="Li W."/>
            <person name="Guo W."/>
            <person name="Chen H."/>
            <person name="Zhou L."/>
            <person name="Ni X."/>
            <person name="Tian J."/>
            <person name="Zhou Y."/>
            <person name="Sheng Y."/>
            <person name="Liu T."/>
            <person name="Pan Y."/>
            <person name="Xia L."/>
            <person name="Li J."/>
            <person name="Zhao F."/>
            <person name="Cao W."/>
        </authorList>
    </citation>
    <scope>NUCLEOTIDE SEQUENCE</scope>
    <source>
        <strain evidence="1">Dsil-2018</strain>
    </source>
</reference>
<keyword evidence="2" id="KW-1185">Reference proteome</keyword>
<name>A0ACB8C803_DERSI</name>
<protein>
    <submittedName>
        <fullName evidence="1">Uncharacterized protein</fullName>
    </submittedName>
</protein>